<name>A0A4R2R961_9RHOB</name>
<dbReference type="RefSeq" id="WP_165910199.1">
    <property type="nucleotide sequence ID" value="NZ_SLXU01000017.1"/>
</dbReference>
<evidence type="ECO:0008006" key="3">
    <source>
        <dbReference type="Google" id="ProtNLM"/>
    </source>
</evidence>
<dbReference type="AlphaFoldDB" id="A0A4R2R961"/>
<proteinExistence type="predicted"/>
<protein>
    <recommendedName>
        <fullName evidence="3">Glycosyltransferase involved in cell wall biosynthesis</fullName>
    </recommendedName>
</protein>
<gene>
    <name evidence="1" type="ORF">EV663_11730</name>
</gene>
<accession>A0A4R2R961</accession>
<reference evidence="1 2" key="1">
    <citation type="submission" date="2019-03" db="EMBL/GenBank/DDBJ databases">
        <title>Genomic Encyclopedia of Type Strains, Phase IV (KMG-IV): sequencing the most valuable type-strain genomes for metagenomic binning, comparative biology and taxonomic classification.</title>
        <authorList>
            <person name="Goeker M."/>
        </authorList>
    </citation>
    <scope>NUCLEOTIDE SEQUENCE [LARGE SCALE GENOMIC DNA]</scope>
    <source>
        <strain evidence="1 2">DSM 24766</strain>
    </source>
</reference>
<dbReference type="Proteomes" id="UP000295050">
    <property type="component" value="Unassembled WGS sequence"/>
</dbReference>
<keyword evidence="2" id="KW-1185">Reference proteome</keyword>
<dbReference type="EMBL" id="SLXU01000017">
    <property type="protein sequence ID" value="TCP58764.1"/>
    <property type="molecule type" value="Genomic_DNA"/>
</dbReference>
<evidence type="ECO:0000313" key="1">
    <source>
        <dbReference type="EMBL" id="TCP58764.1"/>
    </source>
</evidence>
<evidence type="ECO:0000313" key="2">
    <source>
        <dbReference type="Proteomes" id="UP000295050"/>
    </source>
</evidence>
<sequence>MKDSCNFRGVAFAKSLGGHRDDYLTLFSKSLALENGGAFTFHKHFIRAITAKYLLFVTVDAHVGTFLFLSGVRAALRKRTVAISVAPDEVNTRLSRLQKTFRGALRRTNSVTILGIRPFDICPADRSFADDWIFDPQLWDLKYLLKHSEQGDPRACRRSHGREGQPKRLYFLGHGSRRKGFDLFLDLSEQISGGYEFKMVGLADNEFAHRKIPNAEGKNKDGSAGHASFKDFIDAYLRADLIWCYYPAESNLSSGIFGRAIQLGAHAIVRKDSYLSKFAEKYNLAYSALEDPVISARISALVIFSGCSEQSRFELIDKFEKLSLARLERAFGG</sequence>
<organism evidence="1 2">
    <name type="scientific">Rhodovulum bhavnagarense</name>
    <dbReference type="NCBI Taxonomy" id="992286"/>
    <lineage>
        <taxon>Bacteria</taxon>
        <taxon>Pseudomonadati</taxon>
        <taxon>Pseudomonadota</taxon>
        <taxon>Alphaproteobacteria</taxon>
        <taxon>Rhodobacterales</taxon>
        <taxon>Paracoccaceae</taxon>
        <taxon>Rhodovulum</taxon>
    </lineage>
</organism>
<comment type="caution">
    <text evidence="1">The sequence shown here is derived from an EMBL/GenBank/DDBJ whole genome shotgun (WGS) entry which is preliminary data.</text>
</comment>